<evidence type="ECO:0000256" key="3">
    <source>
        <dbReference type="ARBA" id="ARBA00022606"/>
    </source>
</evidence>
<dbReference type="FunCoup" id="A0A3Q3MPI7">
    <property type="interactions" value="203"/>
</dbReference>
<feature type="transmembrane region" description="Helical" evidence="13">
    <location>
        <begin position="66"/>
        <end position="92"/>
    </location>
</feature>
<evidence type="ECO:0000256" key="8">
    <source>
        <dbReference type="ARBA" id="ARBA00023136"/>
    </source>
</evidence>
<dbReference type="GO" id="GO:0004930">
    <property type="term" value="F:G protein-coupled receptor activity"/>
    <property type="evidence" value="ECO:0007669"/>
    <property type="project" value="UniProtKB-KW"/>
</dbReference>
<dbReference type="GeneTree" id="ENSGT00950000182847"/>
<keyword evidence="11" id="KW-0325">Glycoprotein</keyword>
<protein>
    <recommendedName>
        <fullName evidence="14">G-protein coupled receptors family 1 profile domain-containing protein</fullName>
    </recommendedName>
</protein>
<accession>A0A3Q3MPI7</accession>
<keyword evidence="8 13" id="KW-0472">Membrane</keyword>
<dbReference type="InterPro" id="IPR000276">
    <property type="entry name" value="GPCR_Rhodpsn"/>
</dbReference>
<evidence type="ECO:0000256" key="4">
    <source>
        <dbReference type="ARBA" id="ARBA00022692"/>
    </source>
</evidence>
<dbReference type="SMART" id="SM01381">
    <property type="entry name" value="7TM_GPCR_Srsx"/>
    <property type="match status" value="1"/>
</dbReference>
<evidence type="ECO:0000256" key="13">
    <source>
        <dbReference type="SAM" id="Phobius"/>
    </source>
</evidence>
<dbReference type="Proteomes" id="UP000261640">
    <property type="component" value="Unplaced"/>
</dbReference>
<feature type="transmembrane region" description="Helical" evidence="13">
    <location>
        <begin position="181"/>
        <end position="203"/>
    </location>
</feature>
<organism evidence="15 16">
    <name type="scientific">Mastacembelus armatus</name>
    <name type="common">zig-zag eel</name>
    <dbReference type="NCBI Taxonomy" id="205130"/>
    <lineage>
        <taxon>Eukaryota</taxon>
        <taxon>Metazoa</taxon>
        <taxon>Chordata</taxon>
        <taxon>Craniata</taxon>
        <taxon>Vertebrata</taxon>
        <taxon>Euteleostomi</taxon>
        <taxon>Actinopterygii</taxon>
        <taxon>Neopterygii</taxon>
        <taxon>Teleostei</taxon>
        <taxon>Neoteleostei</taxon>
        <taxon>Acanthomorphata</taxon>
        <taxon>Anabantaria</taxon>
        <taxon>Synbranchiformes</taxon>
        <taxon>Mastacembelidae</taxon>
        <taxon>Mastacembelus</taxon>
    </lineage>
</organism>
<keyword evidence="9" id="KW-1015">Disulfide bond</keyword>
<dbReference type="GO" id="GO:0005886">
    <property type="term" value="C:plasma membrane"/>
    <property type="evidence" value="ECO:0007669"/>
    <property type="project" value="UniProtKB-SubCell"/>
</dbReference>
<dbReference type="PRINTS" id="PR00237">
    <property type="entry name" value="GPCRRHODOPSN"/>
</dbReference>
<evidence type="ECO:0000256" key="7">
    <source>
        <dbReference type="ARBA" id="ARBA00023040"/>
    </source>
</evidence>
<sequence length="357" mass="40617">SSEHIIARVSISCVIFYYILCNFLYLHLVKEKMAPDKKAATISNVTFVRPAKFYLSGFSNIPHVTYFYIFLCFIYIMIVVGNVLLLSVIFLVKTLHTPKYMIVFNLALTDLCGSTALIPKVLDTFLFDNRYIVYEACLSYMFFVWFFASVQSWTLVTMAYDRFIAICFPLRYHSIVTKPAIAAMLLFVWVAMLSLISCMVGLLDRLSFCGYLVIQSFFCDHGPTFRLACNDTSLNFIIAVIICLPPLLIVLTYVCIAIALSRIASHKERVKALKTCISHLILVAIFYLPFLGTNIAVLTSSLHPNARIINSTLTHTIPALLNPIIYSLKTEEVLNSIKKLCKKNRLTFINKNLHYIK</sequence>
<feature type="transmembrane region" description="Helical" evidence="13">
    <location>
        <begin position="236"/>
        <end position="260"/>
    </location>
</feature>
<evidence type="ECO:0000256" key="5">
    <source>
        <dbReference type="ARBA" id="ARBA00022725"/>
    </source>
</evidence>
<dbReference type="PROSITE" id="PS50262">
    <property type="entry name" value="G_PROTEIN_RECEP_F1_2"/>
    <property type="match status" value="1"/>
</dbReference>
<keyword evidence="10" id="KW-0675">Receptor</keyword>
<evidence type="ECO:0000256" key="10">
    <source>
        <dbReference type="ARBA" id="ARBA00023170"/>
    </source>
</evidence>
<evidence type="ECO:0000256" key="11">
    <source>
        <dbReference type="ARBA" id="ARBA00023180"/>
    </source>
</evidence>
<keyword evidence="4 13" id="KW-0812">Transmembrane</keyword>
<keyword evidence="12" id="KW-0807">Transducer</keyword>
<dbReference type="Pfam" id="PF13853">
    <property type="entry name" value="7tm_4"/>
    <property type="match status" value="1"/>
</dbReference>
<comment type="subcellular location">
    <subcellularLocation>
        <location evidence="1">Cell membrane</location>
        <topology evidence="1">Multi-pass membrane protein</topology>
    </subcellularLocation>
</comment>
<keyword evidence="3" id="KW-0716">Sensory transduction</keyword>
<reference evidence="15" key="1">
    <citation type="submission" date="2025-08" db="UniProtKB">
        <authorList>
            <consortium name="Ensembl"/>
        </authorList>
    </citation>
    <scope>IDENTIFICATION</scope>
</reference>
<evidence type="ECO:0000313" key="16">
    <source>
        <dbReference type="Proteomes" id="UP000261640"/>
    </source>
</evidence>
<dbReference type="FunFam" id="1.20.1070.10:FF:000024">
    <property type="entry name" value="Olfactory receptor"/>
    <property type="match status" value="1"/>
</dbReference>
<keyword evidence="7" id="KW-0297">G-protein coupled receptor</keyword>
<dbReference type="PANTHER" id="PTHR26450">
    <property type="entry name" value="OLFACTORY RECEPTOR 56B1-RELATED"/>
    <property type="match status" value="1"/>
</dbReference>
<evidence type="ECO:0000256" key="6">
    <source>
        <dbReference type="ARBA" id="ARBA00022989"/>
    </source>
</evidence>
<dbReference type="InterPro" id="IPR017452">
    <property type="entry name" value="GPCR_Rhodpsn_7TM"/>
</dbReference>
<evidence type="ECO:0000256" key="2">
    <source>
        <dbReference type="ARBA" id="ARBA00022475"/>
    </source>
</evidence>
<feature type="domain" description="G-protein coupled receptors family 1 profile" evidence="14">
    <location>
        <begin position="81"/>
        <end position="326"/>
    </location>
</feature>
<dbReference type="GO" id="GO:0004984">
    <property type="term" value="F:olfactory receptor activity"/>
    <property type="evidence" value="ECO:0007669"/>
    <property type="project" value="InterPro"/>
</dbReference>
<feature type="transmembrane region" description="Helical" evidence="13">
    <location>
        <begin position="99"/>
        <end position="118"/>
    </location>
</feature>
<evidence type="ECO:0000256" key="12">
    <source>
        <dbReference type="ARBA" id="ARBA00023224"/>
    </source>
</evidence>
<dbReference type="Ensembl" id="ENSMAMT00000030291.2">
    <property type="protein sequence ID" value="ENSMAMP00000029528.2"/>
    <property type="gene ID" value="ENSMAMG00000024436.1"/>
</dbReference>
<dbReference type="PRINTS" id="PR00245">
    <property type="entry name" value="OLFACTORYR"/>
</dbReference>
<name>A0A3Q3MPI7_9TELE</name>
<dbReference type="InterPro" id="IPR050402">
    <property type="entry name" value="OR51/52/56-like"/>
</dbReference>
<evidence type="ECO:0000256" key="1">
    <source>
        <dbReference type="ARBA" id="ARBA00004651"/>
    </source>
</evidence>
<keyword evidence="5" id="KW-0552">Olfaction</keyword>
<dbReference type="SUPFAM" id="SSF81321">
    <property type="entry name" value="Family A G protein-coupled receptor-like"/>
    <property type="match status" value="1"/>
</dbReference>
<dbReference type="Gene3D" id="1.20.1070.10">
    <property type="entry name" value="Rhodopsin 7-helix transmembrane proteins"/>
    <property type="match status" value="1"/>
</dbReference>
<feature type="transmembrane region" description="Helical" evidence="13">
    <location>
        <begin position="7"/>
        <end position="28"/>
    </location>
</feature>
<dbReference type="InterPro" id="IPR000725">
    <property type="entry name" value="Olfact_rcpt"/>
</dbReference>
<reference evidence="15" key="2">
    <citation type="submission" date="2025-09" db="UniProtKB">
        <authorList>
            <consortium name="Ensembl"/>
        </authorList>
    </citation>
    <scope>IDENTIFICATION</scope>
</reference>
<keyword evidence="2" id="KW-1003">Cell membrane</keyword>
<feature type="transmembrane region" description="Helical" evidence="13">
    <location>
        <begin position="272"/>
        <end position="292"/>
    </location>
</feature>
<keyword evidence="16" id="KW-1185">Reference proteome</keyword>
<proteinExistence type="predicted"/>
<evidence type="ECO:0000259" key="14">
    <source>
        <dbReference type="PROSITE" id="PS50262"/>
    </source>
</evidence>
<dbReference type="InParanoid" id="A0A3Q3MPI7"/>
<evidence type="ECO:0000313" key="15">
    <source>
        <dbReference type="Ensembl" id="ENSMAMP00000029528.2"/>
    </source>
</evidence>
<dbReference type="PANTHER" id="PTHR26450:SF87">
    <property type="entry name" value="OLFACTORY RECEPTOR 51F2"/>
    <property type="match status" value="1"/>
</dbReference>
<keyword evidence="6 13" id="KW-1133">Transmembrane helix</keyword>
<dbReference type="AlphaFoldDB" id="A0A3Q3MPI7"/>
<evidence type="ECO:0000256" key="9">
    <source>
        <dbReference type="ARBA" id="ARBA00023157"/>
    </source>
</evidence>
<feature type="transmembrane region" description="Helical" evidence="13">
    <location>
        <begin position="138"/>
        <end position="160"/>
    </location>
</feature>